<reference evidence="2" key="2">
    <citation type="submission" date="2019-06" db="EMBL/GenBank/DDBJ databases">
        <title>Genomics analysis of Aphanomyces spp. identifies a new class of oomycete effector associated with host adaptation.</title>
        <authorList>
            <person name="Gaulin E."/>
        </authorList>
    </citation>
    <scope>NUCLEOTIDE SEQUENCE</scope>
    <source>
        <strain evidence="2">CBS 578.67</strain>
    </source>
</reference>
<keyword evidence="1" id="KW-0732">Signal</keyword>
<dbReference type="OrthoDB" id="203440at2759"/>
<reference evidence="3 4" key="1">
    <citation type="submission" date="2019-03" db="EMBL/GenBank/DDBJ databases">
        <authorList>
            <person name="Gaulin E."/>
            <person name="Dumas B."/>
        </authorList>
    </citation>
    <scope>NUCLEOTIDE SEQUENCE [LARGE SCALE GENOMIC DNA]</scope>
    <source>
        <strain evidence="3">CBS 568.67</strain>
    </source>
</reference>
<evidence type="ECO:0000313" key="4">
    <source>
        <dbReference type="Proteomes" id="UP000332933"/>
    </source>
</evidence>
<protein>
    <submittedName>
        <fullName evidence="3">Aste57867_4102 protein</fullName>
    </submittedName>
</protein>
<proteinExistence type="predicted"/>
<organism evidence="3 4">
    <name type="scientific">Aphanomyces stellatus</name>
    <dbReference type="NCBI Taxonomy" id="120398"/>
    <lineage>
        <taxon>Eukaryota</taxon>
        <taxon>Sar</taxon>
        <taxon>Stramenopiles</taxon>
        <taxon>Oomycota</taxon>
        <taxon>Saprolegniomycetes</taxon>
        <taxon>Saprolegniales</taxon>
        <taxon>Verrucalvaceae</taxon>
        <taxon>Aphanomyces</taxon>
    </lineage>
</organism>
<dbReference type="AlphaFoldDB" id="A0A485KC80"/>
<name>A0A485KC80_9STRA</name>
<feature type="signal peptide" evidence="1">
    <location>
        <begin position="1"/>
        <end position="17"/>
    </location>
</feature>
<evidence type="ECO:0000256" key="1">
    <source>
        <dbReference type="SAM" id="SignalP"/>
    </source>
</evidence>
<gene>
    <name evidence="3" type="primary">Aste57867_4102</name>
    <name evidence="2" type="ORF">As57867_004091</name>
    <name evidence="3" type="ORF">ASTE57867_4102</name>
</gene>
<accession>A0A485KC80</accession>
<keyword evidence="4" id="KW-1185">Reference proteome</keyword>
<feature type="chain" id="PRO_5036115975" evidence="1">
    <location>
        <begin position="18"/>
        <end position="645"/>
    </location>
</feature>
<dbReference type="EMBL" id="CAADRA010000878">
    <property type="protein sequence ID" value="VFT81235.1"/>
    <property type="molecule type" value="Genomic_DNA"/>
</dbReference>
<sequence>MPGVVQHLVVWTIAVHATAPPSSPVPSPGAVQSGMFGTSPFPTIAFHFVGNSKWMDTVNPAQLPTKSTIGPTFLDDGILAAGIVVPSLEDVISVGECAALTSTFGHHYFTYASTQRLCFVHASTPSDRPFHFDSPDGPLRVPRPPPDVALHKASAVGSADQCRLACLGHSCVGWSFASSDCTLATPSPAALGVVAGWVHDPVELQHADTFNFMVYPHARLDSTLVQRMQTWPTVSSIDACASLAYSSGGLLFAYDDATHTCELLTPHLISPSAETWLVHTNTTPVVVAGSLVLPNTTATIAASSAAECHRHCLPSRATACFGSVFDATTHHCRLVSPSSFESTWSLGWVVPQTLASTLTSVSTAQVFAIAHQDDRELFMAPAILDNLQRTDTKSIFLYLSAGDGGFRDGWWEAREAGTLAAADAWVTHLGLFHPVRHTDSVVMGTHHIHRVAVGNAFHYFLALPEQGALELLRNTSAAVIAPLDQPTEMYTRGYDEFVEVVQAILAIELAGMAHVGLHVPEFNAVNAVGDHELHTLTGLLLSTIVDADPMLRACVNQSFYMGYPSWAFAENLIEPGRSFQRFTWQTLTNTLVRHPTGGMIWNDHAKQLGRTYIARRIVANETCALAVAAAADDNVAAHSILEGTD</sequence>
<evidence type="ECO:0000313" key="3">
    <source>
        <dbReference type="EMBL" id="VFT81235.1"/>
    </source>
</evidence>
<dbReference type="EMBL" id="VJMH01000878">
    <property type="protein sequence ID" value="KAF0714009.1"/>
    <property type="molecule type" value="Genomic_DNA"/>
</dbReference>
<evidence type="ECO:0000313" key="2">
    <source>
        <dbReference type="EMBL" id="KAF0714009.1"/>
    </source>
</evidence>
<dbReference type="Proteomes" id="UP000332933">
    <property type="component" value="Unassembled WGS sequence"/>
</dbReference>